<dbReference type="Gene3D" id="3.90.550.10">
    <property type="entry name" value="Spore Coat Polysaccharide Biosynthesis Protein SpsA, Chain A"/>
    <property type="match status" value="1"/>
</dbReference>
<dbReference type="AlphaFoldDB" id="A0A841AP18"/>
<comment type="function">
    <text evidence="6">Catalyzes the glycosylation of 4,4'-diaponeurosporenoate, i.e. the esterification of glucose at the C1'' position with the carboxyl group of 4,4'-diaponeurosporenic acid, to form glycosyl-4,4'-diaponeurosporenoate. This is a step in the biosynthesis of staphyloxanthin, an orange pigment present in most staphylococci strains.</text>
</comment>
<reference evidence="11 12" key="1">
    <citation type="submission" date="2020-08" db="EMBL/GenBank/DDBJ databases">
        <title>Sequencing the genomes of 1000 actinobacteria strains.</title>
        <authorList>
            <person name="Klenk H.-P."/>
        </authorList>
    </citation>
    <scope>NUCLEOTIDE SEQUENCE [LARGE SCALE GENOMIC DNA]</scope>
    <source>
        <strain evidence="11 12">DSM 105784</strain>
    </source>
</reference>
<evidence type="ECO:0000256" key="7">
    <source>
        <dbReference type="ARBA" id="ARBA00037904"/>
    </source>
</evidence>
<keyword evidence="12" id="KW-1185">Reference proteome</keyword>
<comment type="caution">
    <text evidence="11">The sequence shown here is derived from an EMBL/GenBank/DDBJ whole genome shotgun (WGS) entry which is preliminary data.</text>
</comment>
<evidence type="ECO:0000313" key="12">
    <source>
        <dbReference type="Proteomes" id="UP000536685"/>
    </source>
</evidence>
<keyword evidence="5" id="KW-0472">Membrane</keyword>
<sequence>MIPAAVLVVIPARDEEALVARCLDSVTEATRVLHARYPDLAVSVLVVADSCLDATARIARGYPGVEVLEIDAANVGIARATGVRQLLASSGPLADRLWIANTDADSVVPRRWLLEQVELAESGHRLVVGTVSPDLADLSPAQVSAVRASQPDGVPIANGHVHGANLGLRADVYLEAGGFTGLPEHEDVALVDRCVALGVVPHASNRADVLTSGRQVGRTPGGFARYLRVDLLAEPAPL</sequence>
<dbReference type="PANTHER" id="PTHR43646">
    <property type="entry name" value="GLYCOSYLTRANSFERASE"/>
    <property type="match status" value="1"/>
</dbReference>
<gene>
    <name evidence="11" type="ORF">HD599_001666</name>
</gene>
<feature type="domain" description="Glycosyltransferase 2-like" evidence="10">
    <location>
        <begin position="8"/>
        <end position="131"/>
    </location>
</feature>
<dbReference type="Pfam" id="PF00535">
    <property type="entry name" value="Glycos_transf_2"/>
    <property type="match status" value="1"/>
</dbReference>
<evidence type="ECO:0000256" key="4">
    <source>
        <dbReference type="ARBA" id="ARBA00022679"/>
    </source>
</evidence>
<dbReference type="GO" id="GO:0005886">
    <property type="term" value="C:plasma membrane"/>
    <property type="evidence" value="ECO:0007669"/>
    <property type="project" value="UniProtKB-SubCell"/>
</dbReference>
<evidence type="ECO:0000256" key="3">
    <source>
        <dbReference type="ARBA" id="ARBA00022676"/>
    </source>
</evidence>
<evidence type="ECO:0000256" key="5">
    <source>
        <dbReference type="ARBA" id="ARBA00023136"/>
    </source>
</evidence>
<comment type="subcellular location">
    <subcellularLocation>
        <location evidence="1">Cell membrane</location>
    </subcellularLocation>
</comment>
<organism evidence="11 12">
    <name type="scientific">Conyzicola lurida</name>
    <dbReference type="NCBI Taxonomy" id="1172621"/>
    <lineage>
        <taxon>Bacteria</taxon>
        <taxon>Bacillati</taxon>
        <taxon>Actinomycetota</taxon>
        <taxon>Actinomycetes</taxon>
        <taxon>Micrococcales</taxon>
        <taxon>Microbacteriaceae</taxon>
        <taxon>Conyzicola</taxon>
    </lineage>
</organism>
<comment type="pathway">
    <text evidence="7">Carotenoid biosynthesis; staphyloxanthin biosynthesis; staphyloxanthin from farnesyl diphosphate: step 4/5.</text>
</comment>
<evidence type="ECO:0000256" key="8">
    <source>
        <dbReference type="ARBA" id="ARBA00038120"/>
    </source>
</evidence>
<dbReference type="Proteomes" id="UP000536685">
    <property type="component" value="Unassembled WGS sequence"/>
</dbReference>
<accession>A0A841AP18</accession>
<dbReference type="EMBL" id="JACHMJ010000001">
    <property type="protein sequence ID" value="MBB5843343.1"/>
    <property type="molecule type" value="Genomic_DNA"/>
</dbReference>
<evidence type="ECO:0000256" key="9">
    <source>
        <dbReference type="ARBA" id="ARBA00040345"/>
    </source>
</evidence>
<dbReference type="RefSeq" id="WP_184235909.1">
    <property type="nucleotide sequence ID" value="NZ_JACHMJ010000001.1"/>
</dbReference>
<comment type="similarity">
    <text evidence="8">Belongs to the glycosyltransferase 2 family. CrtQ subfamily.</text>
</comment>
<evidence type="ECO:0000256" key="1">
    <source>
        <dbReference type="ARBA" id="ARBA00004236"/>
    </source>
</evidence>
<protein>
    <recommendedName>
        <fullName evidence="9">4,4'-diaponeurosporenoate glycosyltransferase</fullName>
    </recommendedName>
</protein>
<evidence type="ECO:0000256" key="2">
    <source>
        <dbReference type="ARBA" id="ARBA00022475"/>
    </source>
</evidence>
<evidence type="ECO:0000313" key="11">
    <source>
        <dbReference type="EMBL" id="MBB5843343.1"/>
    </source>
</evidence>
<keyword evidence="3" id="KW-0328">Glycosyltransferase</keyword>
<keyword evidence="2" id="KW-1003">Cell membrane</keyword>
<dbReference type="SUPFAM" id="SSF53448">
    <property type="entry name" value="Nucleotide-diphospho-sugar transferases"/>
    <property type="match status" value="1"/>
</dbReference>
<keyword evidence="4 11" id="KW-0808">Transferase</keyword>
<dbReference type="GO" id="GO:0016757">
    <property type="term" value="F:glycosyltransferase activity"/>
    <property type="evidence" value="ECO:0007669"/>
    <property type="project" value="UniProtKB-KW"/>
</dbReference>
<evidence type="ECO:0000259" key="10">
    <source>
        <dbReference type="Pfam" id="PF00535"/>
    </source>
</evidence>
<dbReference type="PANTHER" id="PTHR43646:SF2">
    <property type="entry name" value="GLYCOSYLTRANSFERASE 2-LIKE DOMAIN-CONTAINING PROTEIN"/>
    <property type="match status" value="1"/>
</dbReference>
<dbReference type="InterPro" id="IPR001173">
    <property type="entry name" value="Glyco_trans_2-like"/>
</dbReference>
<proteinExistence type="inferred from homology"/>
<name>A0A841AP18_9MICO</name>
<dbReference type="InterPro" id="IPR029044">
    <property type="entry name" value="Nucleotide-diphossugar_trans"/>
</dbReference>
<evidence type="ECO:0000256" key="6">
    <source>
        <dbReference type="ARBA" id="ARBA00037281"/>
    </source>
</evidence>